<dbReference type="EMBL" id="MCFH01000043">
    <property type="protein sequence ID" value="ORX44836.1"/>
    <property type="molecule type" value="Genomic_DNA"/>
</dbReference>
<comment type="caution">
    <text evidence="2">The sequence shown here is derived from an EMBL/GenBank/DDBJ whole genome shotgun (WGS) entry which is preliminary data.</text>
</comment>
<keyword evidence="1" id="KW-0472">Membrane</keyword>
<reference evidence="2 3" key="1">
    <citation type="submission" date="2016-08" db="EMBL/GenBank/DDBJ databases">
        <title>Genomes of anaerobic fungi encode conserved fungal cellulosomes for biomass hydrolysis.</title>
        <authorList>
            <consortium name="DOE Joint Genome Institute"/>
            <person name="Haitjema C.H."/>
            <person name="Gilmore S.P."/>
            <person name="Henske J.K."/>
            <person name="Solomon K.V."/>
            <person name="De Groot R."/>
            <person name="Kuo A."/>
            <person name="Mondo S.J."/>
            <person name="Salamov A.A."/>
            <person name="Labutti K."/>
            <person name="Zhao Z."/>
            <person name="Chiniquy J."/>
            <person name="Barry K."/>
            <person name="Brewer H.M."/>
            <person name="Purvine S.O."/>
            <person name="Wright A.T."/>
            <person name="Boxma B."/>
            <person name="Van Alen T."/>
            <person name="Hackstein J.H."/>
            <person name="Baker S.E."/>
            <person name="Grigoriev I.V."/>
            <person name="O'Malley M.A."/>
        </authorList>
    </citation>
    <scope>NUCLEOTIDE SEQUENCE [LARGE SCALE GENOMIC DNA]</scope>
    <source>
        <strain evidence="3">finn</strain>
    </source>
</reference>
<protein>
    <recommendedName>
        <fullName evidence="4">G-protein coupled receptors family 3 profile domain-containing protein</fullName>
    </recommendedName>
</protein>
<evidence type="ECO:0000313" key="3">
    <source>
        <dbReference type="Proteomes" id="UP000193719"/>
    </source>
</evidence>
<evidence type="ECO:0000313" key="2">
    <source>
        <dbReference type="EMBL" id="ORX44836.1"/>
    </source>
</evidence>
<dbReference type="Proteomes" id="UP000193719">
    <property type="component" value="Unassembled WGS sequence"/>
</dbReference>
<feature type="transmembrane region" description="Helical" evidence="1">
    <location>
        <begin position="387"/>
        <end position="406"/>
    </location>
</feature>
<organism evidence="2 3">
    <name type="scientific">Piromyces finnis</name>
    <dbReference type="NCBI Taxonomy" id="1754191"/>
    <lineage>
        <taxon>Eukaryota</taxon>
        <taxon>Fungi</taxon>
        <taxon>Fungi incertae sedis</taxon>
        <taxon>Chytridiomycota</taxon>
        <taxon>Chytridiomycota incertae sedis</taxon>
        <taxon>Neocallimastigomycetes</taxon>
        <taxon>Neocallimastigales</taxon>
        <taxon>Neocallimastigaceae</taxon>
        <taxon>Piromyces</taxon>
    </lineage>
</organism>
<keyword evidence="1" id="KW-1133">Transmembrane helix</keyword>
<keyword evidence="3" id="KW-1185">Reference proteome</keyword>
<dbReference type="STRING" id="1754191.A0A1Y1V189"/>
<feature type="transmembrane region" description="Helical" evidence="1">
    <location>
        <begin position="346"/>
        <end position="367"/>
    </location>
</feature>
<name>A0A1Y1V189_9FUNG</name>
<dbReference type="Gene3D" id="2.10.25.10">
    <property type="entry name" value="Laminin"/>
    <property type="match status" value="1"/>
</dbReference>
<reference evidence="2 3" key="2">
    <citation type="submission" date="2016-08" db="EMBL/GenBank/DDBJ databases">
        <title>Pervasive Adenine N6-methylation of Active Genes in Fungi.</title>
        <authorList>
            <consortium name="DOE Joint Genome Institute"/>
            <person name="Mondo S.J."/>
            <person name="Dannebaum R.O."/>
            <person name="Kuo R.C."/>
            <person name="Labutti K."/>
            <person name="Haridas S."/>
            <person name="Kuo A."/>
            <person name="Salamov A."/>
            <person name="Ahrendt S.R."/>
            <person name="Lipzen A."/>
            <person name="Sullivan W."/>
            <person name="Andreopoulos W.B."/>
            <person name="Clum A."/>
            <person name="Lindquist E."/>
            <person name="Daum C."/>
            <person name="Ramamoorthy G.K."/>
            <person name="Gryganskyi A."/>
            <person name="Culley D."/>
            <person name="Magnuson J.K."/>
            <person name="James T.Y."/>
            <person name="O'Malley M.A."/>
            <person name="Stajich J.E."/>
            <person name="Spatafora J.W."/>
            <person name="Visel A."/>
            <person name="Grigoriev I.V."/>
        </authorList>
    </citation>
    <scope>NUCLEOTIDE SEQUENCE [LARGE SCALE GENOMIC DNA]</scope>
    <source>
        <strain evidence="3">finn</strain>
    </source>
</reference>
<feature type="transmembrane region" description="Helical" evidence="1">
    <location>
        <begin position="314"/>
        <end position="334"/>
    </location>
</feature>
<proteinExistence type="predicted"/>
<dbReference type="AlphaFoldDB" id="A0A1Y1V189"/>
<sequence length="434" mass="50085">MMHNNTFSNCHFDNGIIEVDTNNFINGNYYIENTNFYNNTSTKGPILNIKSFGKEDIKEESKKKLDDEEFTNNILIKNSVFKNNSASELGGVIYSISSNSNRYINFDHCEFINNIARIGNICFSLNKNSEPEFSNADIIKNMKGIATNPTKIALSDDYDIKINSGDKIPSGLSCKMYDDYNNEILFDTDISNFNINNMVSFNIETSDDYNVELYGQTKSYCWNDKCEFPSFKVIGNPGHNRRIKFTIVTFGKYNTFENNSIDLNFQIKECNSSYIYQYIDSPRLKSCYKPTCSPSCNNRGECVNMNVCNCEKTLFTGTYFGIMINLIYALLLTIEKSPLNCYSQYILSNIGFSLVFVTILVKLFRIYRIFCFHPGTVRIMKQSTTYIVIFSYISFYIIISIIFIFCNGIKLDLRLTDDFKEYKKCTLPKINILW</sequence>
<accession>A0A1Y1V189</accession>
<evidence type="ECO:0008006" key="4">
    <source>
        <dbReference type="Google" id="ProtNLM"/>
    </source>
</evidence>
<evidence type="ECO:0000256" key="1">
    <source>
        <dbReference type="SAM" id="Phobius"/>
    </source>
</evidence>
<dbReference type="OrthoDB" id="2158641at2759"/>
<keyword evidence="1" id="KW-0812">Transmembrane</keyword>
<gene>
    <name evidence="2" type="ORF">BCR36DRAFT_300730</name>
</gene>